<dbReference type="AlphaFoldDB" id="A0A1C6RGV5"/>
<dbReference type="STRING" id="145854.GA0074692_0019"/>
<dbReference type="EMBL" id="FMHW01000001">
    <property type="protein sequence ID" value="SCL16395.1"/>
    <property type="molecule type" value="Genomic_DNA"/>
</dbReference>
<proteinExistence type="predicted"/>
<reference evidence="2" key="1">
    <citation type="submission" date="2016-06" db="EMBL/GenBank/DDBJ databases">
        <authorList>
            <person name="Varghese N."/>
            <person name="Submissions Spin"/>
        </authorList>
    </citation>
    <scope>NUCLEOTIDE SEQUENCE [LARGE SCALE GENOMIC DNA]</scope>
    <source>
        <strain evidence="2">DSM 43817</strain>
    </source>
</reference>
<gene>
    <name evidence="1" type="ORF">GA0074692_0019</name>
</gene>
<dbReference type="Proteomes" id="UP000198959">
    <property type="component" value="Unassembled WGS sequence"/>
</dbReference>
<dbReference type="RefSeq" id="WP_176738220.1">
    <property type="nucleotide sequence ID" value="NZ_FMHW01000001.1"/>
</dbReference>
<evidence type="ECO:0000313" key="2">
    <source>
        <dbReference type="Proteomes" id="UP000198959"/>
    </source>
</evidence>
<sequence>MPNNGNDENELLREAKVSILKKITELNTTSVGLKGTLELAMAYTVLDRGKLPGETPKS</sequence>
<protein>
    <submittedName>
        <fullName evidence="1">Uncharacterized protein</fullName>
    </submittedName>
</protein>
<accession>A0A1C6RGV5</accession>
<evidence type="ECO:0000313" key="1">
    <source>
        <dbReference type="EMBL" id="SCL16395.1"/>
    </source>
</evidence>
<name>A0A1C6RGV5_9ACTN</name>
<keyword evidence="2" id="KW-1185">Reference proteome</keyword>
<organism evidence="1 2">
    <name type="scientific">Micromonospora pallida</name>
    <dbReference type="NCBI Taxonomy" id="145854"/>
    <lineage>
        <taxon>Bacteria</taxon>
        <taxon>Bacillati</taxon>
        <taxon>Actinomycetota</taxon>
        <taxon>Actinomycetes</taxon>
        <taxon>Micromonosporales</taxon>
        <taxon>Micromonosporaceae</taxon>
        <taxon>Micromonospora</taxon>
    </lineage>
</organism>